<gene>
    <name evidence="2" type="ORF">CHR90_04510</name>
</gene>
<name>A0A255XUE8_9PROT</name>
<organism evidence="2 3">
    <name type="scientific">Elstera cyanobacteriorum</name>
    <dbReference type="NCBI Taxonomy" id="2022747"/>
    <lineage>
        <taxon>Bacteria</taxon>
        <taxon>Pseudomonadati</taxon>
        <taxon>Pseudomonadota</taxon>
        <taxon>Alphaproteobacteria</taxon>
        <taxon>Rhodospirillales</taxon>
        <taxon>Rhodospirillaceae</taxon>
        <taxon>Elstera</taxon>
    </lineage>
</organism>
<dbReference type="GO" id="GO:0005829">
    <property type="term" value="C:cytosol"/>
    <property type="evidence" value="ECO:0007669"/>
    <property type="project" value="TreeGrafter"/>
</dbReference>
<evidence type="ECO:0000313" key="3">
    <source>
        <dbReference type="Proteomes" id="UP000216361"/>
    </source>
</evidence>
<evidence type="ECO:0000256" key="1">
    <source>
        <dbReference type="ARBA" id="ARBA00023125"/>
    </source>
</evidence>
<dbReference type="GO" id="GO:0003677">
    <property type="term" value="F:DNA binding"/>
    <property type="evidence" value="ECO:0007669"/>
    <property type="project" value="UniProtKB-KW"/>
</dbReference>
<dbReference type="PROSITE" id="PS51197">
    <property type="entry name" value="HTH_RRF2_2"/>
    <property type="match status" value="1"/>
</dbReference>
<dbReference type="InterPro" id="IPR000944">
    <property type="entry name" value="Tscrpt_reg_Rrf2"/>
</dbReference>
<dbReference type="Gene3D" id="1.10.10.10">
    <property type="entry name" value="Winged helix-like DNA-binding domain superfamily/Winged helix DNA-binding domain"/>
    <property type="match status" value="1"/>
</dbReference>
<dbReference type="Pfam" id="PF02082">
    <property type="entry name" value="Rrf2"/>
    <property type="match status" value="1"/>
</dbReference>
<dbReference type="RefSeq" id="WP_094407789.1">
    <property type="nucleotide sequence ID" value="NZ_BMJZ01000009.1"/>
</dbReference>
<dbReference type="EMBL" id="NOXS01000027">
    <property type="protein sequence ID" value="OYQ20637.1"/>
    <property type="molecule type" value="Genomic_DNA"/>
</dbReference>
<dbReference type="PANTHER" id="PTHR33221">
    <property type="entry name" value="WINGED HELIX-TURN-HELIX TRANSCRIPTIONAL REGULATOR, RRF2 FAMILY"/>
    <property type="match status" value="1"/>
</dbReference>
<dbReference type="InterPro" id="IPR036388">
    <property type="entry name" value="WH-like_DNA-bd_sf"/>
</dbReference>
<comment type="caution">
    <text evidence="2">The sequence shown here is derived from an EMBL/GenBank/DDBJ whole genome shotgun (WGS) entry which is preliminary data.</text>
</comment>
<sequence>MRLTRYTDYGLRTLIYLGLKGEGLATVPEIAKCYDISEHHLTKIVGELARLGHIRTQRGRNGGFVLARDPAEINLGKLVRALEDNFDMVECFQAEGNTCPLTPCCALTGILREAMEAFLSVLDRYTLVDVLVPSAPMSKILGLFAGVSRI</sequence>
<accession>A0A255XUE8</accession>
<dbReference type="NCBIfam" id="TIGR00738">
    <property type="entry name" value="rrf2_super"/>
    <property type="match status" value="1"/>
</dbReference>
<dbReference type="Proteomes" id="UP000216361">
    <property type="component" value="Unassembled WGS sequence"/>
</dbReference>
<keyword evidence="3" id="KW-1185">Reference proteome</keyword>
<dbReference type="InterPro" id="IPR036390">
    <property type="entry name" value="WH_DNA-bd_sf"/>
</dbReference>
<dbReference type="AlphaFoldDB" id="A0A255XUE8"/>
<dbReference type="PANTHER" id="PTHR33221:SF4">
    <property type="entry name" value="HTH-TYPE TRANSCRIPTIONAL REPRESSOR NSRR"/>
    <property type="match status" value="1"/>
</dbReference>
<proteinExistence type="predicted"/>
<protein>
    <submittedName>
        <fullName evidence="2">Rrf2 family transcriptional regulator</fullName>
    </submittedName>
</protein>
<dbReference type="OrthoDB" id="9795923at2"/>
<dbReference type="SUPFAM" id="SSF46785">
    <property type="entry name" value="Winged helix' DNA-binding domain"/>
    <property type="match status" value="1"/>
</dbReference>
<reference evidence="2 3" key="1">
    <citation type="submission" date="2017-07" db="EMBL/GenBank/DDBJ databases">
        <title>Elstera cyanobacteriorum sp. nov., a novel bacterium isolated from cyanobacterial aggregates in a eutrophic lake.</title>
        <authorList>
            <person name="Cai H."/>
        </authorList>
    </citation>
    <scope>NUCLEOTIDE SEQUENCE [LARGE SCALE GENOMIC DNA]</scope>
    <source>
        <strain evidence="2 3">TH019</strain>
    </source>
</reference>
<dbReference type="GO" id="GO:0003700">
    <property type="term" value="F:DNA-binding transcription factor activity"/>
    <property type="evidence" value="ECO:0007669"/>
    <property type="project" value="TreeGrafter"/>
</dbReference>
<keyword evidence="1" id="KW-0238">DNA-binding</keyword>
<evidence type="ECO:0000313" key="2">
    <source>
        <dbReference type="EMBL" id="OYQ20637.1"/>
    </source>
</evidence>